<comment type="caution">
    <text evidence="2">The sequence shown here is derived from an EMBL/GenBank/DDBJ whole genome shotgun (WGS) entry which is preliminary data.</text>
</comment>
<protein>
    <recommendedName>
        <fullName evidence="1">SET domain-containing protein</fullName>
    </recommendedName>
</protein>
<proteinExistence type="predicted"/>
<evidence type="ECO:0000313" key="2">
    <source>
        <dbReference type="EMBL" id="KAF7729236.1"/>
    </source>
</evidence>
<dbReference type="OrthoDB" id="1028014at2759"/>
<dbReference type="PANTHER" id="PTHR12197">
    <property type="entry name" value="HISTONE-LYSINE N-METHYLTRANSFERASE SMYD"/>
    <property type="match status" value="1"/>
</dbReference>
<dbReference type="EMBL" id="JABAYA010000027">
    <property type="protein sequence ID" value="KAF7729236.1"/>
    <property type="molecule type" value="Genomic_DNA"/>
</dbReference>
<dbReference type="InterPro" id="IPR046341">
    <property type="entry name" value="SET_dom_sf"/>
</dbReference>
<organism evidence="2 3">
    <name type="scientific">Apophysomyces ossiformis</name>
    <dbReference type="NCBI Taxonomy" id="679940"/>
    <lineage>
        <taxon>Eukaryota</taxon>
        <taxon>Fungi</taxon>
        <taxon>Fungi incertae sedis</taxon>
        <taxon>Mucoromycota</taxon>
        <taxon>Mucoromycotina</taxon>
        <taxon>Mucoromycetes</taxon>
        <taxon>Mucorales</taxon>
        <taxon>Mucorineae</taxon>
        <taxon>Mucoraceae</taxon>
        <taxon>Apophysomyces</taxon>
    </lineage>
</organism>
<sequence length="384" mass="44416">MTHSTDFVKLHQDQPEELPSLLRIDTLPGKGRAYIATQPIPAGTLVHLSKAVAVVVAQEWIPETCSWCFAFNYPKRVRVKLMTETETKILRQPKDILFCSEECRYHWRNHGYEGEWELLAKVTHALEQEHKKQQDTTEEEEKAGFVISESDGWIDLEDNEALVQWIDEAWEKGLAYATPRVLDNHERTMCRLVAHVLARKQHENLFKKPVPGYEDLLMIQNNELSHFRSCCQSKKIQRGFVPQEVIQIMKVYSFFAAALNKTGLEFSHRLFRDVYFREMSNSFGMWEMPKRAEDGVTDDLDLLGWGIFASAVYFNHSCDANISKVRQGRDIAFIANRDIAEGEEACISYGCITDTLDERRGRLLANYYFLCNCTRCKEEEQSLA</sequence>
<evidence type="ECO:0000259" key="1">
    <source>
        <dbReference type="PROSITE" id="PS50280"/>
    </source>
</evidence>
<dbReference type="PROSITE" id="PS50280">
    <property type="entry name" value="SET"/>
    <property type="match status" value="1"/>
</dbReference>
<dbReference type="Gene3D" id="2.170.270.10">
    <property type="entry name" value="SET domain"/>
    <property type="match status" value="1"/>
</dbReference>
<dbReference type="GO" id="GO:0005634">
    <property type="term" value="C:nucleus"/>
    <property type="evidence" value="ECO:0007669"/>
    <property type="project" value="TreeGrafter"/>
</dbReference>
<dbReference type="Proteomes" id="UP000605846">
    <property type="component" value="Unassembled WGS sequence"/>
</dbReference>
<dbReference type="SUPFAM" id="SSF82199">
    <property type="entry name" value="SET domain"/>
    <property type="match status" value="1"/>
</dbReference>
<dbReference type="PANTHER" id="PTHR12197:SF294">
    <property type="entry name" value="POTENTIAL PROTEIN LYSINE METHYLTRANSFERASE SET6"/>
    <property type="match status" value="1"/>
</dbReference>
<dbReference type="Pfam" id="PF00856">
    <property type="entry name" value="SET"/>
    <property type="match status" value="1"/>
</dbReference>
<dbReference type="CDD" id="cd20071">
    <property type="entry name" value="SET_SMYD"/>
    <property type="match status" value="1"/>
</dbReference>
<dbReference type="InterPro" id="IPR001214">
    <property type="entry name" value="SET_dom"/>
</dbReference>
<dbReference type="AlphaFoldDB" id="A0A8H7BSP1"/>
<dbReference type="InterPro" id="IPR050869">
    <property type="entry name" value="H3K4_H4K5_MeTrfase"/>
</dbReference>
<keyword evidence="3" id="KW-1185">Reference proteome</keyword>
<feature type="domain" description="SET" evidence="1">
    <location>
        <begin position="19"/>
        <end position="350"/>
    </location>
</feature>
<name>A0A8H7BSP1_9FUNG</name>
<accession>A0A8H7BSP1</accession>
<gene>
    <name evidence="2" type="ORF">EC973_004766</name>
</gene>
<evidence type="ECO:0000313" key="3">
    <source>
        <dbReference type="Proteomes" id="UP000605846"/>
    </source>
</evidence>
<reference evidence="2" key="1">
    <citation type="submission" date="2020-01" db="EMBL/GenBank/DDBJ databases">
        <title>Genome Sequencing of Three Apophysomyces-Like Fungal Strains Confirms a Novel Fungal Genus in the Mucoromycota with divergent Burkholderia-like Endosymbiotic Bacteria.</title>
        <authorList>
            <person name="Stajich J.E."/>
            <person name="Macias A.M."/>
            <person name="Carter-House D."/>
            <person name="Lovett B."/>
            <person name="Kasson L.R."/>
            <person name="Berry K."/>
            <person name="Grigoriev I."/>
            <person name="Chang Y."/>
            <person name="Spatafora J."/>
            <person name="Kasson M.T."/>
        </authorList>
    </citation>
    <scope>NUCLEOTIDE SEQUENCE</scope>
    <source>
        <strain evidence="2">NRRL A-21654</strain>
    </source>
</reference>